<name>A0A6N8IGS0_9ACTN</name>
<accession>A0A6N8IGS0</accession>
<reference evidence="1 2" key="1">
    <citation type="submission" date="2019-11" db="EMBL/GenBank/DDBJ databases">
        <title>Whole genome shotgun sequencing (WGS) data from Adlercreutzia equolifaciens ResAG-91, Eggerthella lenta MRI-F36, MRI-F37, MRI-F40, ResAG-49, ResAG-88, ResAG-121, ResAG-145, and Gordonibacter sp. ResAG-5, ResAG-26, ResAG-43, ResAG-50, ResAG-59.</title>
        <authorList>
            <person name="Stoll D.A."/>
            <person name="Danylec N."/>
            <person name="Franz C.M.A.P."/>
            <person name="Huch M."/>
        </authorList>
    </citation>
    <scope>NUCLEOTIDE SEQUENCE [LARGE SCALE GENOMIC DNA]</scope>
    <source>
        <strain evidence="1 2">ResAG-59</strain>
    </source>
</reference>
<comment type="caution">
    <text evidence="1">The sequence shown here is derived from an EMBL/GenBank/DDBJ whole genome shotgun (WGS) entry which is preliminary data.</text>
</comment>
<dbReference type="InterPro" id="IPR029044">
    <property type="entry name" value="Nucleotide-diphossugar_trans"/>
</dbReference>
<sequence length="337" mass="38151">MTLKEKLYPVISGSKVGRAALAARHSLQSENPSAQSLSNKYDFVDRSKKNKKLCIVLAGYKEPLWDEIFGRLAAFVPEDVDVCILTSGLTSEYLARIAERNSWSYLSTQSNHLSLIQNIAIDVHPHAQWIYKIDEDIFITRNFFETLLNTYQYAEEHTPYVPAFVSPLINVSCFGHLRLLDKCNLTDDFKATGLTNMKLTDGLNHSHAVLRDPKVARYMWGETQPILRNIDALSEHFSQEKLAFTVCPIRYSIGAILFTRETWERFGKFPLTFVGGPYGLGDDEECICHYACFTGRAMIVSDNCLVGHLGYGGAQTASMLEYYAEHKDRFAFVDDSE</sequence>
<dbReference type="Proteomes" id="UP000468327">
    <property type="component" value="Unassembled WGS sequence"/>
</dbReference>
<dbReference type="EMBL" id="WPOC01000008">
    <property type="protein sequence ID" value="MVN15101.1"/>
    <property type="molecule type" value="Genomic_DNA"/>
</dbReference>
<keyword evidence="2" id="KW-1185">Reference proteome</keyword>
<proteinExistence type="predicted"/>
<protein>
    <recommendedName>
        <fullName evidence="3">Glycosyltransferase family 2 protein</fullName>
    </recommendedName>
</protein>
<organism evidence="1 2">
    <name type="scientific">Gordonibacter urolithinfaciens</name>
    <dbReference type="NCBI Taxonomy" id="1335613"/>
    <lineage>
        <taxon>Bacteria</taxon>
        <taxon>Bacillati</taxon>
        <taxon>Actinomycetota</taxon>
        <taxon>Coriobacteriia</taxon>
        <taxon>Eggerthellales</taxon>
        <taxon>Eggerthellaceae</taxon>
        <taxon>Gordonibacter</taxon>
    </lineage>
</organism>
<dbReference type="RefSeq" id="WP_157007032.1">
    <property type="nucleotide sequence ID" value="NZ_BAABZN010000001.1"/>
</dbReference>
<dbReference type="GeneID" id="97353682"/>
<evidence type="ECO:0000313" key="1">
    <source>
        <dbReference type="EMBL" id="MVN15101.1"/>
    </source>
</evidence>
<dbReference type="SUPFAM" id="SSF53448">
    <property type="entry name" value="Nucleotide-diphospho-sugar transferases"/>
    <property type="match status" value="1"/>
</dbReference>
<gene>
    <name evidence="1" type="ORF">GO738_06995</name>
</gene>
<evidence type="ECO:0000313" key="2">
    <source>
        <dbReference type="Proteomes" id="UP000468327"/>
    </source>
</evidence>
<dbReference type="AlphaFoldDB" id="A0A6N8IGS0"/>
<evidence type="ECO:0008006" key="3">
    <source>
        <dbReference type="Google" id="ProtNLM"/>
    </source>
</evidence>